<keyword evidence="3" id="KW-0482">Metalloprotease</keyword>
<evidence type="ECO:0000313" key="4">
    <source>
        <dbReference type="Proteomes" id="UP001642900"/>
    </source>
</evidence>
<keyword evidence="1" id="KW-0812">Transmembrane</keyword>
<dbReference type="EMBL" id="JAAKZF010000017">
    <property type="protein sequence ID" value="NGO52390.1"/>
    <property type="molecule type" value="Genomic_DNA"/>
</dbReference>
<evidence type="ECO:0000313" key="3">
    <source>
        <dbReference type="EMBL" id="NGO52390.1"/>
    </source>
</evidence>
<proteinExistence type="predicted"/>
<dbReference type="AlphaFoldDB" id="A0A6G4WE24"/>
<dbReference type="RefSeq" id="WP_165028744.1">
    <property type="nucleotide sequence ID" value="NZ_JAAKZF010000017.1"/>
</dbReference>
<keyword evidence="4" id="KW-1185">Reference proteome</keyword>
<protein>
    <submittedName>
        <fullName evidence="3">CPBP family intramembrane metalloprotease</fullName>
    </submittedName>
</protein>
<gene>
    <name evidence="3" type="ORF">G6N73_14590</name>
</gene>
<accession>A0A6G4WE24</accession>
<keyword evidence="3" id="KW-0645">Protease</keyword>
<comment type="caution">
    <text evidence="3">The sequence shown here is derived from an EMBL/GenBank/DDBJ whole genome shotgun (WGS) entry which is preliminary data.</text>
</comment>
<feature type="transmembrane region" description="Helical" evidence="1">
    <location>
        <begin position="116"/>
        <end position="136"/>
    </location>
</feature>
<dbReference type="GO" id="GO:0080120">
    <property type="term" value="P:CAAX-box protein maturation"/>
    <property type="evidence" value="ECO:0007669"/>
    <property type="project" value="UniProtKB-ARBA"/>
</dbReference>
<name>A0A6G4WE24_9HYPH</name>
<feature type="transmembrane region" description="Helical" evidence="1">
    <location>
        <begin position="64"/>
        <end position="83"/>
    </location>
</feature>
<keyword evidence="1" id="KW-0472">Membrane</keyword>
<feature type="transmembrane region" description="Helical" evidence="1">
    <location>
        <begin position="89"/>
        <end position="109"/>
    </location>
</feature>
<sequence>MWFVVGAISSAAFFAMDATAARSETALLDWGLALLPLSLFILFQSSAEELVFRGYLQQSLAHRFPHWCVWAALPAIVFTLLHWDSDALPWMNAAYLASILVFSVAMTILVYATGSLAAAFGAHFANNIIALLLFGADSDCRSAALFVGMPMQDPSWTLIEAALLVILSIALTAIPLAFSLHPRSPFKLRGTQDRLHSDALVQLGSPAA</sequence>
<dbReference type="Proteomes" id="UP001642900">
    <property type="component" value="Unassembled WGS sequence"/>
</dbReference>
<keyword evidence="3" id="KW-0378">Hydrolase</keyword>
<evidence type="ECO:0000259" key="2">
    <source>
        <dbReference type="Pfam" id="PF02517"/>
    </source>
</evidence>
<reference evidence="3 4" key="1">
    <citation type="submission" date="2020-02" db="EMBL/GenBank/DDBJ databases">
        <title>Genome sequence of strain CCNWXJ40-4.</title>
        <authorList>
            <person name="Gao J."/>
            <person name="Sun J."/>
        </authorList>
    </citation>
    <scope>NUCLEOTIDE SEQUENCE [LARGE SCALE GENOMIC DNA]</scope>
    <source>
        <strain evidence="3 4">CCNWXJ 40-4</strain>
    </source>
</reference>
<dbReference type="GO" id="GO:0008237">
    <property type="term" value="F:metallopeptidase activity"/>
    <property type="evidence" value="ECO:0007669"/>
    <property type="project" value="UniProtKB-KW"/>
</dbReference>
<dbReference type="GO" id="GO:0004175">
    <property type="term" value="F:endopeptidase activity"/>
    <property type="evidence" value="ECO:0007669"/>
    <property type="project" value="UniProtKB-ARBA"/>
</dbReference>
<dbReference type="Pfam" id="PF02517">
    <property type="entry name" value="Rce1-like"/>
    <property type="match status" value="1"/>
</dbReference>
<keyword evidence="1" id="KW-1133">Transmembrane helix</keyword>
<feature type="transmembrane region" description="Helical" evidence="1">
    <location>
        <begin position="156"/>
        <end position="180"/>
    </location>
</feature>
<feature type="domain" description="CAAX prenyl protease 2/Lysostaphin resistance protein A-like" evidence="2">
    <location>
        <begin position="33"/>
        <end position="129"/>
    </location>
</feature>
<evidence type="ECO:0000256" key="1">
    <source>
        <dbReference type="SAM" id="Phobius"/>
    </source>
</evidence>
<organism evidence="3 4">
    <name type="scientific">Allomesorhizobium camelthorni</name>
    <dbReference type="NCBI Taxonomy" id="475069"/>
    <lineage>
        <taxon>Bacteria</taxon>
        <taxon>Pseudomonadati</taxon>
        <taxon>Pseudomonadota</taxon>
        <taxon>Alphaproteobacteria</taxon>
        <taxon>Hyphomicrobiales</taxon>
        <taxon>Phyllobacteriaceae</taxon>
        <taxon>Allomesorhizobium</taxon>
    </lineage>
</organism>
<dbReference type="InterPro" id="IPR003675">
    <property type="entry name" value="Rce1/LyrA-like_dom"/>
</dbReference>